<dbReference type="InterPro" id="IPR001084">
    <property type="entry name" value="MAP_tubulin-bd_rpt"/>
</dbReference>
<dbReference type="GO" id="GO:0043005">
    <property type="term" value="C:neuron projection"/>
    <property type="evidence" value="ECO:0007669"/>
    <property type="project" value="TreeGrafter"/>
</dbReference>
<evidence type="ECO:0000256" key="3">
    <source>
        <dbReference type="ARBA" id="ARBA00022553"/>
    </source>
</evidence>
<keyword evidence="7" id="KW-1185">Reference proteome</keyword>
<dbReference type="PANTHER" id="PTHR11501:SF18">
    <property type="entry name" value="MICROTUBULE-ASSOCIATED PROTEIN"/>
    <property type="match status" value="1"/>
</dbReference>
<dbReference type="GO" id="GO:0000226">
    <property type="term" value="P:microtubule cytoskeleton organization"/>
    <property type="evidence" value="ECO:0007669"/>
    <property type="project" value="TreeGrafter"/>
</dbReference>
<evidence type="ECO:0000313" key="7">
    <source>
        <dbReference type="Proteomes" id="UP000030665"/>
    </source>
</evidence>
<dbReference type="GO" id="GO:0005856">
    <property type="term" value="C:cytoskeleton"/>
    <property type="evidence" value="ECO:0007669"/>
    <property type="project" value="UniProtKB-SubCell"/>
</dbReference>
<dbReference type="Proteomes" id="UP000030665">
    <property type="component" value="Unassembled WGS sequence"/>
</dbReference>
<dbReference type="PANTHER" id="PTHR11501">
    <property type="entry name" value="MICROTUBULE-ASSOCIATED PROTEIN"/>
    <property type="match status" value="1"/>
</dbReference>
<organism evidence="6 7">
    <name type="scientific">Trichuris trichiura</name>
    <name type="common">Whipworm</name>
    <name type="synonym">Trichocephalus trichiurus</name>
    <dbReference type="NCBI Taxonomy" id="36087"/>
    <lineage>
        <taxon>Eukaryota</taxon>
        <taxon>Metazoa</taxon>
        <taxon>Ecdysozoa</taxon>
        <taxon>Nematoda</taxon>
        <taxon>Enoplea</taxon>
        <taxon>Dorylaimia</taxon>
        <taxon>Trichinellida</taxon>
        <taxon>Trichuridae</taxon>
        <taxon>Trichuris</taxon>
    </lineage>
</organism>
<dbReference type="EMBL" id="HG805923">
    <property type="protein sequence ID" value="CDW54898.1"/>
    <property type="molecule type" value="Genomic_DNA"/>
</dbReference>
<keyword evidence="2" id="KW-0963">Cytoplasm</keyword>
<evidence type="ECO:0000256" key="2">
    <source>
        <dbReference type="ARBA" id="ARBA00022490"/>
    </source>
</evidence>
<keyword evidence="5" id="KW-0206">Cytoskeleton</keyword>
<dbReference type="GO" id="GO:0031175">
    <property type="term" value="P:neuron projection development"/>
    <property type="evidence" value="ECO:0007669"/>
    <property type="project" value="TreeGrafter"/>
</dbReference>
<evidence type="ECO:0000256" key="4">
    <source>
        <dbReference type="ARBA" id="ARBA00022737"/>
    </source>
</evidence>
<accession>A0A077Z5G4</accession>
<dbReference type="AlphaFoldDB" id="A0A077Z5G4"/>
<keyword evidence="4" id="KW-0677">Repeat</keyword>
<dbReference type="OrthoDB" id="9378527at2759"/>
<dbReference type="PROSITE" id="PS51491">
    <property type="entry name" value="TAU_MAP_2"/>
    <property type="match status" value="1"/>
</dbReference>
<protein>
    <submittedName>
        <fullName evidence="6">Microtubule-associated protein</fullName>
    </submittedName>
</protein>
<evidence type="ECO:0000256" key="5">
    <source>
        <dbReference type="ARBA" id="ARBA00023212"/>
    </source>
</evidence>
<name>A0A077Z5G4_TRITR</name>
<proteinExistence type="predicted"/>
<dbReference type="STRING" id="36087.A0A077Z5G4"/>
<evidence type="ECO:0000313" key="6">
    <source>
        <dbReference type="EMBL" id="CDW54898.1"/>
    </source>
</evidence>
<comment type="subcellular location">
    <subcellularLocation>
        <location evidence="1">Cytoplasm</location>
        <location evidence="1">Cytoskeleton</location>
    </subcellularLocation>
</comment>
<gene>
    <name evidence="6" type="ORF">TTRE_0000316801</name>
</gene>
<reference evidence="6" key="2">
    <citation type="submission" date="2014-03" db="EMBL/GenBank/DDBJ databases">
        <title>The whipworm genome and dual-species transcriptomics of an intimate host-pathogen interaction.</title>
        <authorList>
            <person name="Foth B.J."/>
            <person name="Tsai I.J."/>
            <person name="Reid A.J."/>
            <person name="Bancroft A.J."/>
            <person name="Nichol S."/>
            <person name="Tracey A."/>
            <person name="Holroyd N."/>
            <person name="Cotton J.A."/>
            <person name="Stanley E.J."/>
            <person name="Zarowiecki M."/>
            <person name="Liu J.Z."/>
            <person name="Huckvale T."/>
            <person name="Cooper P.J."/>
            <person name="Grencis R.K."/>
            <person name="Berriman M."/>
        </authorList>
    </citation>
    <scope>NUCLEOTIDE SEQUENCE [LARGE SCALE GENOMIC DNA]</scope>
</reference>
<reference evidence="6" key="1">
    <citation type="submission" date="2014-01" db="EMBL/GenBank/DDBJ databases">
        <authorList>
            <person name="Aslett M."/>
        </authorList>
    </citation>
    <scope>NUCLEOTIDE SEQUENCE</scope>
</reference>
<dbReference type="GO" id="GO:0008017">
    <property type="term" value="F:microtubule binding"/>
    <property type="evidence" value="ECO:0007669"/>
    <property type="project" value="InterPro"/>
</dbReference>
<evidence type="ECO:0000256" key="1">
    <source>
        <dbReference type="ARBA" id="ARBA00004245"/>
    </source>
</evidence>
<keyword evidence="3" id="KW-0597">Phosphoprotein</keyword>
<dbReference type="Pfam" id="PF00418">
    <property type="entry name" value="Tubulin-binding"/>
    <property type="match status" value="1"/>
</dbReference>
<dbReference type="InterPro" id="IPR027324">
    <property type="entry name" value="MAP2/MAP4/Tau"/>
</dbReference>
<sequence>MENATHKPTTTGRVQIQSKKLDFSKTAKSKIGSLDNIKYKPAGGHVKVFFPLLYVELLC</sequence>